<evidence type="ECO:0000256" key="6">
    <source>
        <dbReference type="ARBA" id="ARBA00022840"/>
    </source>
</evidence>
<dbReference type="EMBL" id="JBHRWI010000006">
    <property type="protein sequence ID" value="MFC3509674.1"/>
    <property type="molecule type" value="Genomic_DNA"/>
</dbReference>
<evidence type="ECO:0000313" key="10">
    <source>
        <dbReference type="Proteomes" id="UP001595764"/>
    </source>
</evidence>
<dbReference type="InterPro" id="IPR027417">
    <property type="entry name" value="P-loop_NTPase"/>
</dbReference>
<dbReference type="PROSITE" id="PS50893">
    <property type="entry name" value="ABC_TRANSPORTER_2"/>
    <property type="match status" value="1"/>
</dbReference>
<sequence length="329" mass="35203">MTTAPETVLSVRGLTVELRGNAGSLRPVDDVSFDLAKGSVLGVLGESGCGKSMLLRTLMGIEPPLAAVSGEVWTRGRNLVAMSPRERAETRGSWISMVFQNPMTALDPVYTVERQLVEPLRRHSGMDRRAARTRALELLELVQITDPKRRLKAYPFELSGGMRQRVAIAAALACGASVLLADEPTTALDVTVQARILALLNDVRAELGTSTVIVTHDVGVTAELADEVLVLYAGRTIESGTCREVLKNPRHPYTIGLLDANVRGGQRTRPAAIPGAPPNLALLPSGCSFAPRCRHAAALCRADDPPVRRFTHSHTARCVHAGASAAQGE</sequence>
<feature type="domain" description="ABC transporter" evidence="8">
    <location>
        <begin position="11"/>
        <end position="258"/>
    </location>
</feature>
<name>A0ABV7QBR6_9PSEU</name>
<dbReference type="SUPFAM" id="SSF52540">
    <property type="entry name" value="P-loop containing nucleoside triphosphate hydrolases"/>
    <property type="match status" value="1"/>
</dbReference>
<comment type="caution">
    <text evidence="9">The sequence shown here is derived from an EMBL/GenBank/DDBJ whole genome shotgun (WGS) entry which is preliminary data.</text>
</comment>
<dbReference type="SMART" id="SM00382">
    <property type="entry name" value="AAA"/>
    <property type="match status" value="1"/>
</dbReference>
<gene>
    <name evidence="9" type="ORF">ACFORO_05830</name>
</gene>
<evidence type="ECO:0000256" key="7">
    <source>
        <dbReference type="ARBA" id="ARBA00023136"/>
    </source>
</evidence>
<dbReference type="Pfam" id="PF00005">
    <property type="entry name" value="ABC_tran"/>
    <property type="match status" value="1"/>
</dbReference>
<evidence type="ECO:0000256" key="2">
    <source>
        <dbReference type="ARBA" id="ARBA00005417"/>
    </source>
</evidence>
<reference evidence="10" key="1">
    <citation type="journal article" date="2019" name="Int. J. Syst. Evol. Microbiol.">
        <title>The Global Catalogue of Microorganisms (GCM) 10K type strain sequencing project: providing services to taxonomists for standard genome sequencing and annotation.</title>
        <authorList>
            <consortium name="The Broad Institute Genomics Platform"/>
            <consortium name="The Broad Institute Genome Sequencing Center for Infectious Disease"/>
            <person name="Wu L."/>
            <person name="Ma J."/>
        </authorList>
    </citation>
    <scope>NUCLEOTIDE SEQUENCE [LARGE SCALE GENOMIC DNA]</scope>
    <source>
        <strain evidence="10">CGMCC 4.7682</strain>
    </source>
</reference>
<evidence type="ECO:0000313" key="9">
    <source>
        <dbReference type="EMBL" id="MFC3509674.1"/>
    </source>
</evidence>
<keyword evidence="3" id="KW-0813">Transport</keyword>
<proteinExistence type="inferred from homology"/>
<dbReference type="PANTHER" id="PTHR43297">
    <property type="entry name" value="OLIGOPEPTIDE TRANSPORT ATP-BINDING PROTEIN APPD"/>
    <property type="match status" value="1"/>
</dbReference>
<keyword evidence="4" id="KW-1003">Cell membrane</keyword>
<evidence type="ECO:0000256" key="3">
    <source>
        <dbReference type="ARBA" id="ARBA00022448"/>
    </source>
</evidence>
<evidence type="ECO:0000256" key="4">
    <source>
        <dbReference type="ARBA" id="ARBA00022475"/>
    </source>
</evidence>
<dbReference type="InterPro" id="IPR003439">
    <property type="entry name" value="ABC_transporter-like_ATP-bd"/>
</dbReference>
<evidence type="ECO:0000256" key="1">
    <source>
        <dbReference type="ARBA" id="ARBA00004202"/>
    </source>
</evidence>
<dbReference type="Proteomes" id="UP001595764">
    <property type="component" value="Unassembled WGS sequence"/>
</dbReference>
<keyword evidence="5" id="KW-0547">Nucleotide-binding</keyword>
<dbReference type="InterPro" id="IPR050388">
    <property type="entry name" value="ABC_Ni/Peptide_Import"/>
</dbReference>
<dbReference type="Pfam" id="PF08352">
    <property type="entry name" value="oligo_HPY"/>
    <property type="match status" value="1"/>
</dbReference>
<dbReference type="InterPro" id="IPR003593">
    <property type="entry name" value="AAA+_ATPase"/>
</dbReference>
<evidence type="ECO:0000259" key="8">
    <source>
        <dbReference type="PROSITE" id="PS50893"/>
    </source>
</evidence>
<dbReference type="GO" id="GO:0005524">
    <property type="term" value="F:ATP binding"/>
    <property type="evidence" value="ECO:0007669"/>
    <property type="project" value="UniProtKB-KW"/>
</dbReference>
<dbReference type="CDD" id="cd03257">
    <property type="entry name" value="ABC_NikE_OppD_transporters"/>
    <property type="match status" value="1"/>
</dbReference>
<comment type="similarity">
    <text evidence="2">Belongs to the ABC transporter superfamily.</text>
</comment>
<organism evidence="9 10">
    <name type="scientific">Amycolatopsis halotolerans</name>
    <dbReference type="NCBI Taxonomy" id="330083"/>
    <lineage>
        <taxon>Bacteria</taxon>
        <taxon>Bacillati</taxon>
        <taxon>Actinomycetota</taxon>
        <taxon>Actinomycetes</taxon>
        <taxon>Pseudonocardiales</taxon>
        <taxon>Pseudonocardiaceae</taxon>
        <taxon>Amycolatopsis</taxon>
    </lineage>
</organism>
<keyword evidence="10" id="KW-1185">Reference proteome</keyword>
<comment type="subcellular location">
    <subcellularLocation>
        <location evidence="1">Cell membrane</location>
        <topology evidence="1">Peripheral membrane protein</topology>
    </subcellularLocation>
</comment>
<dbReference type="InterPro" id="IPR017871">
    <property type="entry name" value="ABC_transporter-like_CS"/>
</dbReference>
<protein>
    <submittedName>
        <fullName evidence="9">ABC transporter ATP-binding protein</fullName>
    </submittedName>
</protein>
<dbReference type="InterPro" id="IPR013563">
    <property type="entry name" value="Oligopep_ABC_C"/>
</dbReference>
<dbReference type="RefSeq" id="WP_377867690.1">
    <property type="nucleotide sequence ID" value="NZ_JBHMAY010000001.1"/>
</dbReference>
<keyword evidence="6 9" id="KW-0067">ATP-binding</keyword>
<accession>A0ABV7QBR6</accession>
<dbReference type="PANTHER" id="PTHR43297:SF2">
    <property type="entry name" value="DIPEPTIDE TRANSPORT ATP-BINDING PROTEIN DPPD"/>
    <property type="match status" value="1"/>
</dbReference>
<keyword evidence="7" id="KW-0472">Membrane</keyword>
<dbReference type="NCBIfam" id="TIGR01727">
    <property type="entry name" value="oligo_HPY"/>
    <property type="match status" value="1"/>
</dbReference>
<dbReference type="PROSITE" id="PS00211">
    <property type="entry name" value="ABC_TRANSPORTER_1"/>
    <property type="match status" value="1"/>
</dbReference>
<dbReference type="Gene3D" id="3.40.50.300">
    <property type="entry name" value="P-loop containing nucleotide triphosphate hydrolases"/>
    <property type="match status" value="1"/>
</dbReference>
<evidence type="ECO:0000256" key="5">
    <source>
        <dbReference type="ARBA" id="ARBA00022741"/>
    </source>
</evidence>